<sequence>MSNPARYSFIATDSSLGEASFKPFLPLTLNYREKSQEVIGLLDTGAMVNVLPYQVGVELGAVWEEQTTMLQLSGNLAQFEARVLILSATVGQFPSVRLVFAWTQATQIPLLLGQANFFMEFNVCFYRSQKILEVTPKQSS</sequence>
<evidence type="ECO:0000313" key="1">
    <source>
        <dbReference type="EMBL" id="NMG21087.1"/>
    </source>
</evidence>
<dbReference type="Proteomes" id="UP000718564">
    <property type="component" value="Unassembled WGS sequence"/>
</dbReference>
<dbReference type="Gene3D" id="2.40.70.10">
    <property type="entry name" value="Acid Proteases"/>
    <property type="match status" value="1"/>
</dbReference>
<gene>
    <name evidence="1" type="ORF">DP116_17170</name>
</gene>
<dbReference type="EMBL" id="QMEB01000137">
    <property type="protein sequence ID" value="NMG21087.1"/>
    <property type="molecule type" value="Genomic_DNA"/>
</dbReference>
<evidence type="ECO:0000313" key="2">
    <source>
        <dbReference type="Proteomes" id="UP000718564"/>
    </source>
</evidence>
<evidence type="ECO:0008006" key="3">
    <source>
        <dbReference type="Google" id="ProtNLM"/>
    </source>
</evidence>
<comment type="caution">
    <text evidence="1">The sequence shown here is derived from an EMBL/GenBank/DDBJ whole genome shotgun (WGS) entry which is preliminary data.</text>
</comment>
<name>A0ABX1P9H1_9CYAN</name>
<protein>
    <recommendedName>
        <fullName evidence="3">Retroviral-like aspartic protease</fullName>
    </recommendedName>
</protein>
<dbReference type="InterPro" id="IPR021109">
    <property type="entry name" value="Peptidase_aspartic_dom_sf"/>
</dbReference>
<keyword evidence="2" id="KW-1185">Reference proteome</keyword>
<accession>A0ABX1P9H1</accession>
<dbReference type="RefSeq" id="WP_169156352.1">
    <property type="nucleotide sequence ID" value="NZ_CAWPJE010000130.1"/>
</dbReference>
<proteinExistence type="predicted"/>
<reference evidence="1 2" key="1">
    <citation type="submission" date="2018-06" db="EMBL/GenBank/DDBJ databases">
        <title>Comparative genomics of Brasilonema spp. strains.</title>
        <authorList>
            <person name="Alvarenga D.O."/>
            <person name="Fiore M.F."/>
            <person name="Varani A.M."/>
        </authorList>
    </citation>
    <scope>NUCLEOTIDE SEQUENCE [LARGE SCALE GENOMIC DNA]</scope>
    <source>
        <strain evidence="1 2">SPC951</strain>
    </source>
</reference>
<organism evidence="1 2">
    <name type="scientific">Brasilonema bromeliae SPC951</name>
    <dbReference type="NCBI Taxonomy" id="385972"/>
    <lineage>
        <taxon>Bacteria</taxon>
        <taxon>Bacillati</taxon>
        <taxon>Cyanobacteriota</taxon>
        <taxon>Cyanophyceae</taxon>
        <taxon>Nostocales</taxon>
        <taxon>Scytonemataceae</taxon>
        <taxon>Brasilonema</taxon>
        <taxon>Bromeliae group (in: Brasilonema)</taxon>
    </lineage>
</organism>